<dbReference type="GO" id="GO:0005524">
    <property type="term" value="F:ATP binding"/>
    <property type="evidence" value="ECO:0007669"/>
    <property type="project" value="UniProtKB-KW"/>
</dbReference>
<evidence type="ECO:0000256" key="6">
    <source>
        <dbReference type="SAM" id="MobiDB-lite"/>
    </source>
</evidence>
<keyword evidence="2" id="KW-0067">ATP-binding</keyword>
<dbReference type="AlphaFoldDB" id="A0A1D8K4V2"/>
<feature type="region of interest" description="Disordered" evidence="6">
    <location>
        <begin position="509"/>
        <end position="537"/>
    </location>
</feature>
<evidence type="ECO:0000313" key="9">
    <source>
        <dbReference type="Proteomes" id="UP000095342"/>
    </source>
</evidence>
<evidence type="ECO:0000259" key="7">
    <source>
        <dbReference type="PROSITE" id="PS50045"/>
    </source>
</evidence>
<dbReference type="PROSITE" id="PS50045">
    <property type="entry name" value="SIGMA54_INTERACT_4"/>
    <property type="match status" value="1"/>
</dbReference>
<keyword evidence="4" id="KW-0238">DNA-binding</keyword>
<dbReference type="GO" id="GO:0043565">
    <property type="term" value="F:sequence-specific DNA binding"/>
    <property type="evidence" value="ECO:0007669"/>
    <property type="project" value="InterPro"/>
</dbReference>
<dbReference type="Pfam" id="PF18546">
    <property type="entry name" value="MetOD1"/>
    <property type="match status" value="1"/>
</dbReference>
<evidence type="ECO:0000256" key="2">
    <source>
        <dbReference type="ARBA" id="ARBA00022840"/>
    </source>
</evidence>
<dbReference type="InterPro" id="IPR027417">
    <property type="entry name" value="P-loop_NTPase"/>
</dbReference>
<dbReference type="Gene3D" id="1.10.10.60">
    <property type="entry name" value="Homeodomain-like"/>
    <property type="match status" value="1"/>
</dbReference>
<dbReference type="InterPro" id="IPR025662">
    <property type="entry name" value="Sigma_54_int_dom_ATP-bd_1"/>
</dbReference>
<dbReference type="InterPro" id="IPR058031">
    <property type="entry name" value="AAA_lid_NorR"/>
</dbReference>
<evidence type="ECO:0000313" key="8">
    <source>
        <dbReference type="EMBL" id="AOV15974.1"/>
    </source>
</evidence>
<dbReference type="FunFam" id="3.40.50.300:FF:000006">
    <property type="entry name" value="DNA-binding transcriptional regulator NtrC"/>
    <property type="match status" value="1"/>
</dbReference>
<dbReference type="PANTHER" id="PTHR32071">
    <property type="entry name" value="TRANSCRIPTIONAL REGULATORY PROTEIN"/>
    <property type="match status" value="1"/>
</dbReference>
<dbReference type="InterPro" id="IPR002197">
    <property type="entry name" value="HTH_Fis"/>
</dbReference>
<dbReference type="InterPro" id="IPR003593">
    <property type="entry name" value="AAA+_ATPase"/>
</dbReference>
<dbReference type="InterPro" id="IPR025943">
    <property type="entry name" value="Sigma_54_int_dom_ATP-bd_2"/>
</dbReference>
<keyword evidence="9" id="KW-1185">Reference proteome</keyword>
<dbReference type="InterPro" id="IPR041359">
    <property type="entry name" value="MetOD1"/>
</dbReference>
<dbReference type="SUPFAM" id="SSF52540">
    <property type="entry name" value="P-loop containing nucleoside triphosphate hydrolases"/>
    <property type="match status" value="1"/>
</dbReference>
<feature type="domain" description="Sigma-54 factor interaction" evidence="7">
    <location>
        <begin position="213"/>
        <end position="442"/>
    </location>
</feature>
<feature type="compositionally biased region" description="Basic and acidic residues" evidence="6">
    <location>
        <begin position="520"/>
        <end position="537"/>
    </location>
</feature>
<evidence type="ECO:0000256" key="5">
    <source>
        <dbReference type="ARBA" id="ARBA00023163"/>
    </source>
</evidence>
<gene>
    <name evidence="8" type="ORF">BJI67_01785</name>
</gene>
<proteinExistence type="predicted"/>
<name>A0A1D8K4V2_9GAMM</name>
<organism evidence="8 9">
    <name type="scientific">Acidihalobacter aeolianus</name>
    <dbReference type="NCBI Taxonomy" id="2792603"/>
    <lineage>
        <taxon>Bacteria</taxon>
        <taxon>Pseudomonadati</taxon>
        <taxon>Pseudomonadota</taxon>
        <taxon>Gammaproteobacteria</taxon>
        <taxon>Chromatiales</taxon>
        <taxon>Ectothiorhodospiraceae</taxon>
        <taxon>Acidihalobacter</taxon>
    </lineage>
</organism>
<dbReference type="Pfam" id="PF00158">
    <property type="entry name" value="Sigma54_activat"/>
    <property type="match status" value="1"/>
</dbReference>
<dbReference type="GO" id="GO:0006355">
    <property type="term" value="P:regulation of DNA-templated transcription"/>
    <property type="evidence" value="ECO:0007669"/>
    <property type="project" value="InterPro"/>
</dbReference>
<dbReference type="InterPro" id="IPR009057">
    <property type="entry name" value="Homeodomain-like_sf"/>
</dbReference>
<keyword evidence="1" id="KW-0547">Nucleotide-binding</keyword>
<dbReference type="SMART" id="SM00382">
    <property type="entry name" value="AAA"/>
    <property type="match status" value="1"/>
</dbReference>
<dbReference type="EMBL" id="CP017448">
    <property type="protein sequence ID" value="AOV15974.1"/>
    <property type="molecule type" value="Genomic_DNA"/>
</dbReference>
<evidence type="ECO:0000256" key="3">
    <source>
        <dbReference type="ARBA" id="ARBA00023015"/>
    </source>
</evidence>
<dbReference type="PROSITE" id="PS00688">
    <property type="entry name" value="SIGMA54_INTERACT_3"/>
    <property type="match status" value="1"/>
</dbReference>
<dbReference type="Gene3D" id="3.40.50.300">
    <property type="entry name" value="P-loop containing nucleotide triphosphate hydrolases"/>
    <property type="match status" value="1"/>
</dbReference>
<dbReference type="SUPFAM" id="SSF46689">
    <property type="entry name" value="Homeodomain-like"/>
    <property type="match status" value="1"/>
</dbReference>
<dbReference type="Pfam" id="PF02954">
    <property type="entry name" value="HTH_8"/>
    <property type="match status" value="1"/>
</dbReference>
<dbReference type="PANTHER" id="PTHR32071:SF117">
    <property type="entry name" value="PTS-DEPENDENT DIHYDROXYACETONE KINASE OPERON REGULATORY PROTEIN-RELATED"/>
    <property type="match status" value="1"/>
</dbReference>
<dbReference type="PRINTS" id="PR01590">
    <property type="entry name" value="HTHFIS"/>
</dbReference>
<dbReference type="PROSITE" id="PS00675">
    <property type="entry name" value="SIGMA54_INTERACT_1"/>
    <property type="match status" value="1"/>
</dbReference>
<evidence type="ECO:0000256" key="1">
    <source>
        <dbReference type="ARBA" id="ARBA00022741"/>
    </source>
</evidence>
<dbReference type="KEGG" id="aaeo:BJI67_01785"/>
<keyword evidence="5" id="KW-0804">Transcription</keyword>
<dbReference type="Gene3D" id="1.10.8.60">
    <property type="match status" value="1"/>
</dbReference>
<dbReference type="CDD" id="cd00009">
    <property type="entry name" value="AAA"/>
    <property type="match status" value="1"/>
</dbReference>
<dbReference type="Pfam" id="PF25601">
    <property type="entry name" value="AAA_lid_14"/>
    <property type="match status" value="1"/>
</dbReference>
<dbReference type="InterPro" id="IPR002078">
    <property type="entry name" value="Sigma_54_int"/>
</dbReference>
<dbReference type="RefSeq" id="WP_070071572.1">
    <property type="nucleotide sequence ID" value="NZ_CP017448.1"/>
</dbReference>
<dbReference type="Proteomes" id="UP000095342">
    <property type="component" value="Chromosome"/>
</dbReference>
<keyword evidence="3" id="KW-0805">Transcription regulation</keyword>
<sequence length="537" mass="59089">MTAHRPPPLTPTAFLQTFIAQSINVAGQLCSLEDRDRQRYIEHLGLAAASCMESAGRVCQSIDADAPLDQARYANLIVEIKNHIGGQFQILEHTRGHITVVNHVCPFGEAVKQAPELCRMTSSVFGAIGARNFGYAKVHLSKRIAVGDGCCEARVYLESALATDKPGDEYHAHDGAVSSGLSGSEDPELQRRLGDTWCAAQHASGRKLPGMRIVAESRAMRAALDAARTVAPTDASVLITGETGVGKEVVARTIHVLSPRRDNPFVTLNCGAIPEGLVESELFGHERGAFTGACDVHRGFFERADGGTLFLDEINSLPLAAQVKLLRVLQEGAFERVGGAHTQYVDVRVVAASNQDPDELLHGGRLRHDLYYRLNVVPIDIPPLRRRIDDLSALAQAILSRLAEKYDRGEKLLGPDAWRQLLAHDWPGNIRELENRLERAYLFTEGRLIDRIGELALPETDESGDGIPLRELKREAANAAESRAIRDSLRRYRGRVSAVARELGVTPRAVQQKLKSHGIKPAEYRQPEDQQPHNRTW</sequence>
<protein>
    <recommendedName>
        <fullName evidence="7">Sigma-54 factor interaction domain-containing protein</fullName>
    </recommendedName>
</protein>
<dbReference type="PROSITE" id="PS00676">
    <property type="entry name" value="SIGMA54_INTERACT_2"/>
    <property type="match status" value="1"/>
</dbReference>
<accession>A0A1D8K4V2</accession>
<dbReference type="InterPro" id="IPR025944">
    <property type="entry name" value="Sigma_54_int_dom_CS"/>
</dbReference>
<evidence type="ECO:0000256" key="4">
    <source>
        <dbReference type="ARBA" id="ARBA00023125"/>
    </source>
</evidence>
<reference evidence="8 9" key="1">
    <citation type="submission" date="2016-09" db="EMBL/GenBank/DDBJ databases">
        <title>Acidihalobacter prosperus V6 (DSM14174).</title>
        <authorList>
            <person name="Khaleque H.N."/>
            <person name="Ramsay J.P."/>
            <person name="Murphy R.J.T."/>
            <person name="Kaksonen A.H."/>
            <person name="Boxall N.J."/>
            <person name="Watkin E.L.J."/>
        </authorList>
    </citation>
    <scope>NUCLEOTIDE SEQUENCE [LARGE SCALE GENOMIC DNA]</scope>
    <source>
        <strain evidence="8 9">V6</strain>
    </source>
</reference>